<protein>
    <submittedName>
        <fullName evidence="2">Uncharacterized protein</fullName>
    </submittedName>
</protein>
<accession>A0A1A8K5E5</accession>
<reference evidence="2" key="2">
    <citation type="submission" date="2016-06" db="EMBL/GenBank/DDBJ databases">
        <title>The genome of a short-lived fish provides insights into sex chromosome evolution and the genetic control of aging.</title>
        <authorList>
            <person name="Reichwald K."/>
            <person name="Felder M."/>
            <person name="Petzold A."/>
            <person name="Koch P."/>
            <person name="Groth M."/>
            <person name="Platzer M."/>
        </authorList>
    </citation>
    <scope>NUCLEOTIDE SEQUENCE</scope>
    <source>
        <tissue evidence="2">Brain</tissue>
    </source>
</reference>
<feature type="region of interest" description="Disordered" evidence="1">
    <location>
        <begin position="234"/>
        <end position="259"/>
    </location>
</feature>
<sequence length="259" mass="29118">MMPFQVNPSLPTAKAFISGGSFSCGLADAPGFSAYRTYGMGAGGERAALRRSQMRKFPFMYPLNNSRNDKTFLSSFIVKGAPELMEEKLESEGIHQRSDPFGKLFLFDKTCTGSTLEGNRTMFPPLPRDFHGHRSANLHPFKVSKELSHSHAGRPFTLSYPRRDEANSSPNIFLPSALVVNGRNTFPLEKCKLTRPKVHYPAYHPMTVKDDQKCPSYPDPMRGAPRAYIQRVSELSSLQGETTRQETLKRMKKSRRPPS</sequence>
<evidence type="ECO:0000313" key="2">
    <source>
        <dbReference type="EMBL" id="SBR26894.1"/>
    </source>
</evidence>
<reference evidence="2" key="1">
    <citation type="submission" date="2016-05" db="EMBL/GenBank/DDBJ databases">
        <authorList>
            <person name="Lavstsen T."/>
            <person name="Jespersen J.S."/>
        </authorList>
    </citation>
    <scope>NUCLEOTIDE SEQUENCE</scope>
    <source>
        <tissue evidence="2">Brain</tissue>
    </source>
</reference>
<feature type="compositionally biased region" description="Basic residues" evidence="1">
    <location>
        <begin position="250"/>
        <end position="259"/>
    </location>
</feature>
<name>A0A1A8K5E5_NOTKU</name>
<evidence type="ECO:0000256" key="1">
    <source>
        <dbReference type="SAM" id="MobiDB-lite"/>
    </source>
</evidence>
<organism evidence="2">
    <name type="scientific">Nothobranchius kuhntae</name>
    <name type="common">Beira killifish</name>
    <dbReference type="NCBI Taxonomy" id="321403"/>
    <lineage>
        <taxon>Eukaryota</taxon>
        <taxon>Metazoa</taxon>
        <taxon>Chordata</taxon>
        <taxon>Craniata</taxon>
        <taxon>Vertebrata</taxon>
        <taxon>Euteleostomi</taxon>
        <taxon>Actinopterygii</taxon>
        <taxon>Neopterygii</taxon>
        <taxon>Teleostei</taxon>
        <taxon>Neoteleostei</taxon>
        <taxon>Acanthomorphata</taxon>
        <taxon>Ovalentaria</taxon>
        <taxon>Atherinomorphae</taxon>
        <taxon>Cyprinodontiformes</taxon>
        <taxon>Nothobranchiidae</taxon>
        <taxon>Nothobranchius</taxon>
    </lineage>
</organism>
<dbReference type="Pfam" id="PF17690">
    <property type="entry name" value="DUF5537"/>
    <property type="match status" value="1"/>
</dbReference>
<dbReference type="InterPro" id="IPR040505">
    <property type="entry name" value="DUF5537"/>
</dbReference>
<gene>
    <name evidence="2" type="primary">Nfu_g_1_011256</name>
</gene>
<proteinExistence type="predicted"/>
<dbReference type="EMBL" id="HAEE01006874">
    <property type="protein sequence ID" value="SBR26894.1"/>
    <property type="molecule type" value="Transcribed_RNA"/>
</dbReference>
<dbReference type="AlphaFoldDB" id="A0A1A8K5E5"/>